<keyword evidence="2 4" id="KW-0067">ATP-binding</keyword>
<keyword evidence="1 4" id="KW-0547">Nucleotide-binding</keyword>
<proteinExistence type="inferred from homology"/>
<evidence type="ECO:0000259" key="6">
    <source>
        <dbReference type="Pfam" id="PF22740"/>
    </source>
</evidence>
<evidence type="ECO:0000313" key="7">
    <source>
        <dbReference type="EMBL" id="RVU36934.1"/>
    </source>
</evidence>
<dbReference type="InterPro" id="IPR053930">
    <property type="entry name" value="RapZ-like_N"/>
</dbReference>
<evidence type="ECO:0000256" key="3">
    <source>
        <dbReference type="ARBA" id="ARBA00023134"/>
    </source>
</evidence>
<dbReference type="HAMAP" id="MF_00636">
    <property type="entry name" value="RapZ_like"/>
    <property type="match status" value="1"/>
</dbReference>
<name>A0A3S2Y3P1_9PROT</name>
<dbReference type="PIRSF" id="PIRSF005052">
    <property type="entry name" value="P-loopkin"/>
    <property type="match status" value="1"/>
</dbReference>
<gene>
    <name evidence="7" type="primary">rapZ</name>
    <name evidence="7" type="ORF">EOI86_14255</name>
</gene>
<evidence type="ECO:0000256" key="2">
    <source>
        <dbReference type="ARBA" id="ARBA00022840"/>
    </source>
</evidence>
<organism evidence="7 8">
    <name type="scientific">Hwanghaeella grinnelliae</name>
    <dbReference type="NCBI Taxonomy" id="2500179"/>
    <lineage>
        <taxon>Bacteria</taxon>
        <taxon>Pseudomonadati</taxon>
        <taxon>Pseudomonadota</taxon>
        <taxon>Alphaproteobacteria</taxon>
        <taxon>Rhodospirillales</taxon>
        <taxon>Rhodospirillaceae</taxon>
        <taxon>Hwanghaeella</taxon>
    </lineage>
</organism>
<dbReference type="EMBL" id="SADE01000002">
    <property type="protein sequence ID" value="RVU36934.1"/>
    <property type="molecule type" value="Genomic_DNA"/>
</dbReference>
<dbReference type="Pfam" id="PF03668">
    <property type="entry name" value="RapZ-like_N"/>
    <property type="match status" value="1"/>
</dbReference>
<evidence type="ECO:0000256" key="4">
    <source>
        <dbReference type="HAMAP-Rule" id="MF_00636"/>
    </source>
</evidence>
<dbReference type="InterPro" id="IPR053931">
    <property type="entry name" value="RapZ_C"/>
</dbReference>
<evidence type="ECO:0000259" key="5">
    <source>
        <dbReference type="Pfam" id="PF03668"/>
    </source>
</evidence>
<keyword evidence="3 4" id="KW-0342">GTP-binding</keyword>
<dbReference type="OrthoDB" id="9784461at2"/>
<dbReference type="Proteomes" id="UP000287447">
    <property type="component" value="Unassembled WGS sequence"/>
</dbReference>
<dbReference type="SUPFAM" id="SSF52540">
    <property type="entry name" value="P-loop containing nucleoside triphosphate hydrolases"/>
    <property type="match status" value="1"/>
</dbReference>
<dbReference type="Pfam" id="PF22740">
    <property type="entry name" value="PapZ_C"/>
    <property type="match status" value="1"/>
</dbReference>
<dbReference type="InterPro" id="IPR005337">
    <property type="entry name" value="RapZ-like"/>
</dbReference>
<dbReference type="NCBIfam" id="NF003828">
    <property type="entry name" value="PRK05416.1"/>
    <property type="match status" value="1"/>
</dbReference>
<dbReference type="PANTHER" id="PTHR30448:SF0">
    <property type="entry name" value="RNASE ADAPTER PROTEIN RAPZ"/>
    <property type="match status" value="1"/>
</dbReference>
<feature type="domain" description="RapZ C-terminal" evidence="6">
    <location>
        <begin position="156"/>
        <end position="274"/>
    </location>
</feature>
<dbReference type="PANTHER" id="PTHR30448">
    <property type="entry name" value="RNASE ADAPTER PROTEIN RAPZ"/>
    <property type="match status" value="1"/>
</dbReference>
<dbReference type="GO" id="GO:0005524">
    <property type="term" value="F:ATP binding"/>
    <property type="evidence" value="ECO:0007669"/>
    <property type="project" value="UniProtKB-UniRule"/>
</dbReference>
<sequence length="280" mass="31205">MSGAGRSTALKVLEDLGFEAIDNLPLALLPRITAGQRQLLDAKPLAVGVDVRSRDFSPELLESDIEVLTGELGLDVRTLFLDCEDGVLIRRYAETRRKHPLAADRPVGDGLDLERRILAPMREAADLVVDTTDLTIWELKQRLSDAFRMGGKATLAITAASFSYRRGLPRDADLVFDVRFFANPHYDPDLKEKTGQDAEVGAYIAQDPDYDDFWARLTGLLEITLPRYEREGKSYLTVAFGCTGGKHRSVHFAERLAAWLHEKGWSAGLTHRDLGKTKQP</sequence>
<evidence type="ECO:0000256" key="1">
    <source>
        <dbReference type="ARBA" id="ARBA00022741"/>
    </source>
</evidence>
<feature type="binding site" evidence="4">
    <location>
        <begin position="50"/>
        <end position="53"/>
    </location>
    <ligand>
        <name>GTP</name>
        <dbReference type="ChEBI" id="CHEBI:37565"/>
    </ligand>
</feature>
<dbReference type="InterPro" id="IPR027417">
    <property type="entry name" value="P-loop_NTPase"/>
</dbReference>
<keyword evidence="8" id="KW-1185">Reference proteome</keyword>
<accession>A0A3S2Y3P1</accession>
<dbReference type="AlphaFoldDB" id="A0A3S2Y3P1"/>
<feature type="domain" description="RapZ-like N-terminal" evidence="5">
    <location>
        <begin position="1"/>
        <end position="148"/>
    </location>
</feature>
<reference evidence="8" key="1">
    <citation type="submission" date="2019-01" db="EMBL/GenBank/DDBJ databases">
        <title>Gri0909 isolated from a small marine red alga.</title>
        <authorList>
            <person name="Kim J."/>
            <person name="Jeong S.E."/>
            <person name="Jeon C.O."/>
        </authorList>
    </citation>
    <scope>NUCLEOTIDE SEQUENCE [LARGE SCALE GENOMIC DNA]</scope>
    <source>
        <strain evidence="8">Gri0909</strain>
    </source>
</reference>
<comment type="caution">
    <text evidence="7">The sequence shown here is derived from an EMBL/GenBank/DDBJ whole genome shotgun (WGS) entry which is preliminary data.</text>
</comment>
<evidence type="ECO:0000313" key="8">
    <source>
        <dbReference type="Proteomes" id="UP000287447"/>
    </source>
</evidence>
<comment type="caution">
    <text evidence="4">Lacks conserved residue(s) required for the propagation of feature annotation.</text>
</comment>
<dbReference type="GO" id="GO:0005525">
    <property type="term" value="F:GTP binding"/>
    <property type="evidence" value="ECO:0007669"/>
    <property type="project" value="UniProtKB-UniRule"/>
</dbReference>
<protein>
    <submittedName>
        <fullName evidence="7">RNase adapter RapZ</fullName>
    </submittedName>
</protein>